<keyword evidence="1" id="KW-0853">WD repeat</keyword>
<dbReference type="InterPro" id="IPR019775">
    <property type="entry name" value="WD40_repeat_CS"/>
</dbReference>
<dbReference type="SUPFAM" id="SSF52200">
    <property type="entry name" value="Toll/Interleukin receptor TIR domain"/>
    <property type="match status" value="1"/>
</dbReference>
<feature type="region of interest" description="Disordered" evidence="3">
    <location>
        <begin position="743"/>
        <end position="770"/>
    </location>
</feature>
<dbReference type="Gene3D" id="3.40.50.10140">
    <property type="entry name" value="Toll/interleukin-1 receptor homology (TIR) domain"/>
    <property type="match status" value="1"/>
</dbReference>
<organism evidence="6 7">
    <name type="scientific">Catenuloplanes niger</name>
    <dbReference type="NCBI Taxonomy" id="587534"/>
    <lineage>
        <taxon>Bacteria</taxon>
        <taxon>Bacillati</taxon>
        <taxon>Actinomycetota</taxon>
        <taxon>Actinomycetes</taxon>
        <taxon>Micromonosporales</taxon>
        <taxon>Micromonosporaceae</taxon>
        <taxon>Catenuloplanes</taxon>
    </lineage>
</organism>
<dbReference type="SUPFAM" id="SSF69304">
    <property type="entry name" value="Tricorn protease N-terminal domain"/>
    <property type="match status" value="1"/>
</dbReference>
<evidence type="ECO:0000313" key="7">
    <source>
        <dbReference type="Proteomes" id="UP001183629"/>
    </source>
</evidence>
<evidence type="ECO:0000259" key="5">
    <source>
        <dbReference type="SMART" id="SM00255"/>
    </source>
</evidence>
<dbReference type="InterPro" id="IPR000157">
    <property type="entry name" value="TIR_dom"/>
</dbReference>
<sequence length="805" mass="84814">MRASVDHYDAFISYSHQADKLLAQALQTELEKFARPWYKPRALRVFRDETSLSMTPNAWSTIQAGLEKAEWFVLMASPASAASHWVSQEVQWWLTHRRTDRMLLALTDGDIRWLGRDFDWTMTTALPRALAGRFGEEPLWIDLRQLVPQQPAAPTAPSRITLGDLVAEFAAPIRNRPKDALIGAHLRLGKRIRRLIASTVVVLTLLSAAAVSAAVIANQQRLEAERQARVAKSQQLAANIDALLPTQLDLAQLLAVQAYRIDPNRQTEMALLQAANASPALVRYTHFGASVTALVGSADGRTAVIGTADGEVATWDVASGARRTAGKLSGSVASVAVSGDGAVVAAAGGDGATVWAEGSPPAKLDKPAGEGILAAAVSPSGRFVALSAGPDLGEDGATGVVLSDRTTGRVRKATTTVWPGLLAMPTDSELIASNDSGNWQRLRTADLSGEEPPQVVNAGAHPRGLATSANGNFFGYHSGSGMVQITATTGDVAAREEEGDLFGATAGSEAETMAISPDGRTLATAQAGRIFVTPTVGPGQDQPSPSAHGGNRTISELAFAGDGEHLLSATGTAVVLWDFDQPGRAGVDLPVSVDQGCYSCEAPQVMLSPDGQRVLVAGSRGVISIRELSAAGSEVRLAPDDVGGYRLAGSSPDGSKWYLQAPDGTLEIRSAAALGAPILGRSRGLAPYRVVGLTADEQQAVTYQDQKLELRSVDDGKLIRTLFRQGAVDYHVVVGAGARRLSSSTRRPRASTWPPADARRPAKVRSPRSMPAAITSSFNAGAAFWRSGMPTAPSCSTVSSRARTT</sequence>
<gene>
    <name evidence="6" type="ORF">J2S44_002884</name>
</gene>
<dbReference type="InterPro" id="IPR001680">
    <property type="entry name" value="WD40_rpt"/>
</dbReference>
<protein>
    <submittedName>
        <fullName evidence="6">WD40 repeat protein</fullName>
    </submittedName>
</protein>
<dbReference type="InterPro" id="IPR035897">
    <property type="entry name" value="Toll_tir_struct_dom_sf"/>
</dbReference>
<dbReference type="Gene3D" id="2.130.10.10">
    <property type="entry name" value="YVTN repeat-like/Quinoprotein amine dehydrogenase"/>
    <property type="match status" value="2"/>
</dbReference>
<reference evidence="6 7" key="1">
    <citation type="submission" date="2023-07" db="EMBL/GenBank/DDBJ databases">
        <title>Sequencing the genomes of 1000 actinobacteria strains.</title>
        <authorList>
            <person name="Klenk H.-P."/>
        </authorList>
    </citation>
    <scope>NUCLEOTIDE SEQUENCE [LARGE SCALE GENOMIC DNA]</scope>
    <source>
        <strain evidence="6 7">DSM 44711</strain>
    </source>
</reference>
<dbReference type="SUPFAM" id="SSF82171">
    <property type="entry name" value="DPP6 N-terminal domain-like"/>
    <property type="match status" value="1"/>
</dbReference>
<evidence type="ECO:0000256" key="1">
    <source>
        <dbReference type="ARBA" id="ARBA00022574"/>
    </source>
</evidence>
<feature type="transmembrane region" description="Helical" evidence="4">
    <location>
        <begin position="195"/>
        <end position="217"/>
    </location>
</feature>
<name>A0AAE4CVB0_9ACTN</name>
<evidence type="ECO:0000256" key="4">
    <source>
        <dbReference type="SAM" id="Phobius"/>
    </source>
</evidence>
<keyword evidence="2" id="KW-0677">Repeat</keyword>
<feature type="domain" description="TIR" evidence="5">
    <location>
        <begin position="7"/>
        <end position="150"/>
    </location>
</feature>
<dbReference type="SMART" id="SM00255">
    <property type="entry name" value="TIR"/>
    <property type="match status" value="1"/>
</dbReference>
<dbReference type="PROSITE" id="PS00678">
    <property type="entry name" value="WD_REPEATS_1"/>
    <property type="match status" value="1"/>
</dbReference>
<accession>A0AAE4CVB0</accession>
<keyword evidence="7" id="KW-1185">Reference proteome</keyword>
<keyword evidence="4" id="KW-0812">Transmembrane</keyword>
<keyword evidence="4" id="KW-1133">Transmembrane helix</keyword>
<evidence type="ECO:0000256" key="3">
    <source>
        <dbReference type="SAM" id="MobiDB-lite"/>
    </source>
</evidence>
<dbReference type="Proteomes" id="UP001183629">
    <property type="component" value="Unassembled WGS sequence"/>
</dbReference>
<keyword evidence="4" id="KW-0472">Membrane</keyword>
<dbReference type="AlphaFoldDB" id="A0AAE4CVB0"/>
<proteinExistence type="predicted"/>
<dbReference type="Pfam" id="PF13676">
    <property type="entry name" value="TIR_2"/>
    <property type="match status" value="1"/>
</dbReference>
<comment type="caution">
    <text evidence="6">The sequence shown here is derived from an EMBL/GenBank/DDBJ whole genome shotgun (WGS) entry which is preliminary data.</text>
</comment>
<dbReference type="EMBL" id="JAVDYC010000001">
    <property type="protein sequence ID" value="MDR7322634.1"/>
    <property type="molecule type" value="Genomic_DNA"/>
</dbReference>
<dbReference type="SMART" id="SM00320">
    <property type="entry name" value="WD40"/>
    <property type="match status" value="3"/>
</dbReference>
<dbReference type="InterPro" id="IPR015943">
    <property type="entry name" value="WD40/YVTN_repeat-like_dom_sf"/>
</dbReference>
<dbReference type="RefSeq" id="WP_310413314.1">
    <property type="nucleotide sequence ID" value="NZ_JAVDYC010000001.1"/>
</dbReference>
<dbReference type="GO" id="GO:0007165">
    <property type="term" value="P:signal transduction"/>
    <property type="evidence" value="ECO:0007669"/>
    <property type="project" value="InterPro"/>
</dbReference>
<evidence type="ECO:0000256" key="2">
    <source>
        <dbReference type="ARBA" id="ARBA00022737"/>
    </source>
</evidence>
<evidence type="ECO:0000313" key="6">
    <source>
        <dbReference type="EMBL" id="MDR7322634.1"/>
    </source>
</evidence>